<dbReference type="InterPro" id="IPR000192">
    <property type="entry name" value="Aminotrans_V_dom"/>
</dbReference>
<protein>
    <recommendedName>
        <fullName evidence="3">cysteine desulfurase</fullName>
        <ecNumber evidence="3">2.8.1.7</ecNumber>
    </recommendedName>
</protein>
<sequence length="400" mass="43459">MNEHLWSLTPEEELSLRETKSVIYLDHAATSWPKPPRVGEVMLEILNGPAANAGRGNHGMALHAGRVLYQTRMKLAKLFGVLNPNDIAFMSNATSALNLAIKGWLKPGDHVIATSVEHNSVRRPLEFLKRTMGIEVDYAEVDRQGQLDLLQVEKLFQPHTRLLVCSHSSNLLGCILPIQELSRIAHANGAIILVDAAQTAGCYPVDVQEMGIDLLAFPGHKGLLGPQGTGGLYIHPEIDLEPLLHGGTGSQSEESEQPSVRPDRYEAGTVNTPGIAGLGAGVETVLECGVERIHQHEWKLTQYLMKELQAIPGIRLIGPQVGQPRTGIVSFTIEGRDASEVAFTLDKEYGIAVRAGYHCTPLGHQTAGTLQGGAVRASVGYRTTEAELQMFIHAILQLIK</sequence>
<dbReference type="InterPro" id="IPR010969">
    <property type="entry name" value="Cys_dSase-rel_unknwn_funct"/>
</dbReference>
<dbReference type="InterPro" id="IPR016454">
    <property type="entry name" value="Cysteine_dSase"/>
</dbReference>
<dbReference type="Pfam" id="PF00266">
    <property type="entry name" value="Aminotran_5"/>
    <property type="match status" value="1"/>
</dbReference>
<evidence type="ECO:0000256" key="2">
    <source>
        <dbReference type="ARBA" id="ARBA00010447"/>
    </source>
</evidence>
<proteinExistence type="inferred from homology"/>
<dbReference type="InterPro" id="IPR010970">
    <property type="entry name" value="Cys_dSase_SufS"/>
</dbReference>
<evidence type="ECO:0000313" key="10">
    <source>
        <dbReference type="Proteomes" id="UP001516620"/>
    </source>
</evidence>
<dbReference type="Gene3D" id="3.90.1150.10">
    <property type="entry name" value="Aspartate Aminotransferase, domain 1"/>
    <property type="match status" value="1"/>
</dbReference>
<accession>A0ABS2H7U4</accession>
<dbReference type="EC" id="2.8.1.7" evidence="3"/>
<evidence type="ECO:0000259" key="8">
    <source>
        <dbReference type="Pfam" id="PF00266"/>
    </source>
</evidence>
<dbReference type="InterPro" id="IPR015421">
    <property type="entry name" value="PyrdxlP-dep_Trfase_major"/>
</dbReference>
<evidence type="ECO:0000313" key="9">
    <source>
        <dbReference type="EMBL" id="MBM6996463.1"/>
    </source>
</evidence>
<dbReference type="SUPFAM" id="SSF53383">
    <property type="entry name" value="PLP-dependent transferases"/>
    <property type="match status" value="1"/>
</dbReference>
<keyword evidence="9" id="KW-0032">Aminotransferase</keyword>
<organism evidence="9 10">
    <name type="scientific">Paenibacillus rhizolycopersici</name>
    <dbReference type="NCBI Taxonomy" id="2780073"/>
    <lineage>
        <taxon>Bacteria</taxon>
        <taxon>Bacillati</taxon>
        <taxon>Bacillota</taxon>
        <taxon>Bacilli</taxon>
        <taxon>Bacillales</taxon>
        <taxon>Paenibacillaceae</taxon>
        <taxon>Paenibacillus</taxon>
    </lineage>
</organism>
<evidence type="ECO:0000256" key="1">
    <source>
        <dbReference type="ARBA" id="ARBA00001933"/>
    </source>
</evidence>
<dbReference type="PANTHER" id="PTHR43586">
    <property type="entry name" value="CYSTEINE DESULFURASE"/>
    <property type="match status" value="1"/>
</dbReference>
<evidence type="ECO:0000256" key="3">
    <source>
        <dbReference type="ARBA" id="ARBA00012239"/>
    </source>
</evidence>
<gene>
    <name evidence="9" type="ORF">IM700_012470</name>
</gene>
<keyword evidence="10" id="KW-1185">Reference proteome</keyword>
<comment type="catalytic activity">
    <reaction evidence="6">
        <text>(sulfur carrier)-H + L-cysteine = (sulfur carrier)-SH + L-alanine</text>
        <dbReference type="Rhea" id="RHEA:43892"/>
        <dbReference type="Rhea" id="RHEA-COMP:14737"/>
        <dbReference type="Rhea" id="RHEA-COMP:14739"/>
        <dbReference type="ChEBI" id="CHEBI:29917"/>
        <dbReference type="ChEBI" id="CHEBI:35235"/>
        <dbReference type="ChEBI" id="CHEBI:57972"/>
        <dbReference type="ChEBI" id="CHEBI:64428"/>
        <dbReference type="EC" id="2.8.1.7"/>
    </reaction>
</comment>
<comment type="similarity">
    <text evidence="2">Belongs to the class-V pyridoxal-phosphate-dependent aminotransferase family. Csd subfamily.</text>
</comment>
<evidence type="ECO:0000256" key="5">
    <source>
        <dbReference type="ARBA" id="ARBA00022898"/>
    </source>
</evidence>
<dbReference type="InterPro" id="IPR015422">
    <property type="entry name" value="PyrdxlP-dep_Trfase_small"/>
</dbReference>
<feature type="region of interest" description="Disordered" evidence="7">
    <location>
        <begin position="244"/>
        <end position="264"/>
    </location>
</feature>
<dbReference type="Gene3D" id="3.40.640.10">
    <property type="entry name" value="Type I PLP-dependent aspartate aminotransferase-like (Major domain)"/>
    <property type="match status" value="1"/>
</dbReference>
<feature type="domain" description="Aminotransferase class V" evidence="8">
    <location>
        <begin position="23"/>
        <end position="391"/>
    </location>
</feature>
<name>A0ABS2H7U4_9BACL</name>
<evidence type="ECO:0000256" key="7">
    <source>
        <dbReference type="SAM" id="MobiDB-lite"/>
    </source>
</evidence>
<dbReference type="PIRSF" id="PIRSF005572">
    <property type="entry name" value="NifS"/>
    <property type="match status" value="1"/>
</dbReference>
<dbReference type="PANTHER" id="PTHR43586:SF4">
    <property type="entry name" value="ISOPENICILLIN N EPIMERASE"/>
    <property type="match status" value="1"/>
</dbReference>
<comment type="caution">
    <text evidence="9">The sequence shown here is derived from an EMBL/GenBank/DDBJ whole genome shotgun (WGS) entry which is preliminary data.</text>
</comment>
<dbReference type="InterPro" id="IPR015424">
    <property type="entry name" value="PyrdxlP-dep_Trfase"/>
</dbReference>
<keyword evidence="4" id="KW-0808">Transferase</keyword>
<dbReference type="Proteomes" id="UP001516620">
    <property type="component" value="Unassembled WGS sequence"/>
</dbReference>
<dbReference type="EMBL" id="JADCNN020000010">
    <property type="protein sequence ID" value="MBM6996463.1"/>
    <property type="molecule type" value="Genomic_DNA"/>
</dbReference>
<keyword evidence="5" id="KW-0663">Pyridoxal phosphate</keyword>
<comment type="cofactor">
    <cofactor evidence="1">
        <name>pyridoxal 5'-phosphate</name>
        <dbReference type="ChEBI" id="CHEBI:597326"/>
    </cofactor>
</comment>
<evidence type="ECO:0000256" key="6">
    <source>
        <dbReference type="ARBA" id="ARBA00050776"/>
    </source>
</evidence>
<dbReference type="NCBIfam" id="TIGR01977">
    <property type="entry name" value="am_tr_V_EF2568"/>
    <property type="match status" value="1"/>
</dbReference>
<dbReference type="CDD" id="cd06453">
    <property type="entry name" value="SufS_like"/>
    <property type="match status" value="1"/>
</dbReference>
<evidence type="ECO:0000256" key="4">
    <source>
        <dbReference type="ARBA" id="ARBA00022679"/>
    </source>
</evidence>
<dbReference type="GO" id="GO:0008483">
    <property type="term" value="F:transaminase activity"/>
    <property type="evidence" value="ECO:0007669"/>
    <property type="project" value="UniProtKB-KW"/>
</dbReference>
<reference evidence="9 10" key="1">
    <citation type="submission" date="2021-01" db="EMBL/GenBank/DDBJ databases">
        <title>Paenibacillus sp.nov. isolated from the rhizosphere soil of tomato plant.</title>
        <authorList>
            <person name="Thin K.K."/>
            <person name="Zhang X."/>
            <person name="He S."/>
        </authorList>
    </citation>
    <scope>NUCLEOTIDE SEQUENCE [LARGE SCALE GENOMIC DNA]</scope>
    <source>
        <strain evidence="9 10">DXFW5</strain>
    </source>
</reference>